<keyword evidence="8" id="KW-0902">Two-component regulatory system</keyword>
<protein>
    <recommendedName>
        <fullName evidence="2">histidine kinase</fullName>
        <ecNumber evidence="2">2.7.13.3</ecNumber>
    </recommendedName>
</protein>
<dbReference type="InterPro" id="IPR003594">
    <property type="entry name" value="HATPase_dom"/>
</dbReference>
<dbReference type="Gene3D" id="1.10.287.130">
    <property type="match status" value="1"/>
</dbReference>
<evidence type="ECO:0000256" key="7">
    <source>
        <dbReference type="ARBA" id="ARBA00022840"/>
    </source>
</evidence>
<dbReference type="PANTHER" id="PTHR43065">
    <property type="entry name" value="SENSOR HISTIDINE KINASE"/>
    <property type="match status" value="1"/>
</dbReference>
<dbReference type="SUPFAM" id="SSF55785">
    <property type="entry name" value="PYP-like sensor domain (PAS domain)"/>
    <property type="match status" value="1"/>
</dbReference>
<dbReference type="SUPFAM" id="SSF55874">
    <property type="entry name" value="ATPase domain of HSP90 chaperone/DNA topoisomerase II/histidine kinase"/>
    <property type="match status" value="1"/>
</dbReference>
<dbReference type="InterPro" id="IPR000014">
    <property type="entry name" value="PAS"/>
</dbReference>
<reference evidence="12 13" key="1">
    <citation type="journal article" date="2022" name="Environ. Microbiol. Rep.">
        <title>Eco-phylogenetic analyses reveal divergent evolution of vitamin B12 metabolism in the marine bacterial family 'Psychromonadaceae'.</title>
        <authorList>
            <person name="Jin X."/>
            <person name="Yang Y."/>
            <person name="Cao H."/>
            <person name="Gao B."/>
            <person name="Zhao Z."/>
        </authorList>
    </citation>
    <scope>NUCLEOTIDE SEQUENCE [LARGE SCALE GENOMIC DNA]</scope>
    <source>
        <strain evidence="12 13">MKS20</strain>
    </source>
</reference>
<dbReference type="InterPro" id="IPR035965">
    <property type="entry name" value="PAS-like_dom_sf"/>
</dbReference>
<dbReference type="CDD" id="cd00082">
    <property type="entry name" value="HisKA"/>
    <property type="match status" value="1"/>
</dbReference>
<keyword evidence="5" id="KW-0547">Nucleotide-binding</keyword>
<feature type="domain" description="Histidine kinase" evidence="10">
    <location>
        <begin position="332"/>
        <end position="561"/>
    </location>
</feature>
<dbReference type="SMART" id="SM00091">
    <property type="entry name" value="PAS"/>
    <property type="match status" value="1"/>
</dbReference>
<dbReference type="InterPro" id="IPR003661">
    <property type="entry name" value="HisK_dim/P_dom"/>
</dbReference>
<dbReference type="NCBIfam" id="TIGR00229">
    <property type="entry name" value="sensory_box"/>
    <property type="match status" value="1"/>
</dbReference>
<dbReference type="PRINTS" id="PR00344">
    <property type="entry name" value="BCTRLSENSOR"/>
</dbReference>
<dbReference type="Pfam" id="PF02518">
    <property type="entry name" value="HATPase_c"/>
    <property type="match status" value="1"/>
</dbReference>
<dbReference type="PROSITE" id="PS50112">
    <property type="entry name" value="PAS"/>
    <property type="match status" value="1"/>
</dbReference>
<keyword evidence="7" id="KW-0067">ATP-binding</keyword>
<dbReference type="InterPro" id="IPR005467">
    <property type="entry name" value="His_kinase_dom"/>
</dbReference>
<keyword evidence="13" id="KW-1185">Reference proteome</keyword>
<sequence length="561" mass="62844">MSGNTSLPNLLLQHYQKSTDGILLCDRENKVIEANQAMCNMFGYSAKEITELDFFDLINVDVSSVPACFRQAKNRDNVNFLVVLERYVHPDTENALYIIRDESHSVEATKSVFGTEQSTNRFKELLKNLHKISVELSNSNDMDELYRRTVELSLEKLEIERIALFLLDEKRNMAGTFGTNEFGQVADERDYKRPLSHFPIVLEAITRRDYVTVFQDQDLVHYDKKVGKGWQAMVTLWDKEKPIGFLAADNLIHHRALTPHIREIFGLLGSVLSHVIIKKRAEFKLKKMNEELELMVAKRTLELEQKIKQLVDTQEKLVEAEKIASLGSLVSGVAHEINTPLGVSITAASLLRETTQQLCDMMATGAIKKSALQYVADTSKESISLIESNLDRAANLVKSFKALAVDQTSDNLVILHPHNVVKNILLSYHHELKNKPITVKNEISLDLAVRNYSGALVQVVINLLLNSLQHGFNEGQAGEINISAEAAEKGVVIHYLDTGKGVTEGDLKLIFEPFYTTARQAGAGLGLNQVYNLISQKMAGEIRASLPETGGLKFDVFLPNL</sequence>
<evidence type="ECO:0000256" key="6">
    <source>
        <dbReference type="ARBA" id="ARBA00022777"/>
    </source>
</evidence>
<keyword evidence="6 12" id="KW-0418">Kinase</keyword>
<comment type="catalytic activity">
    <reaction evidence="1">
        <text>ATP + protein L-histidine = ADP + protein N-phospho-L-histidine.</text>
        <dbReference type="EC" id="2.7.13.3"/>
    </reaction>
</comment>
<evidence type="ECO:0000313" key="13">
    <source>
        <dbReference type="Proteomes" id="UP001201273"/>
    </source>
</evidence>
<dbReference type="SMART" id="SM00387">
    <property type="entry name" value="HATPase_c"/>
    <property type="match status" value="1"/>
</dbReference>
<dbReference type="CDD" id="cd00130">
    <property type="entry name" value="PAS"/>
    <property type="match status" value="1"/>
</dbReference>
<dbReference type="InterPro" id="IPR013767">
    <property type="entry name" value="PAS_fold"/>
</dbReference>
<dbReference type="SUPFAM" id="SSF55781">
    <property type="entry name" value="GAF domain-like"/>
    <property type="match status" value="1"/>
</dbReference>
<evidence type="ECO:0000256" key="4">
    <source>
        <dbReference type="ARBA" id="ARBA00022679"/>
    </source>
</evidence>
<dbReference type="EC" id="2.7.13.3" evidence="2"/>
<dbReference type="Proteomes" id="UP001201273">
    <property type="component" value="Unassembled WGS sequence"/>
</dbReference>
<gene>
    <name evidence="12" type="ORF">K6Y31_04630</name>
</gene>
<accession>A0ABS8W9N0</accession>
<feature type="coiled-coil region" evidence="9">
    <location>
        <begin position="278"/>
        <end position="323"/>
    </location>
</feature>
<comment type="caution">
    <text evidence="12">The sequence shown here is derived from an EMBL/GenBank/DDBJ whole genome shotgun (WGS) entry which is preliminary data.</text>
</comment>
<keyword evidence="9" id="KW-0175">Coiled coil</keyword>
<evidence type="ECO:0000256" key="9">
    <source>
        <dbReference type="SAM" id="Coils"/>
    </source>
</evidence>
<evidence type="ECO:0000259" key="11">
    <source>
        <dbReference type="PROSITE" id="PS50112"/>
    </source>
</evidence>
<dbReference type="InterPro" id="IPR004358">
    <property type="entry name" value="Sig_transdc_His_kin-like_C"/>
</dbReference>
<dbReference type="GO" id="GO:0016301">
    <property type="term" value="F:kinase activity"/>
    <property type="evidence" value="ECO:0007669"/>
    <property type="project" value="UniProtKB-KW"/>
</dbReference>
<dbReference type="InterPro" id="IPR029016">
    <property type="entry name" value="GAF-like_dom_sf"/>
</dbReference>
<feature type="domain" description="PAS" evidence="11">
    <location>
        <begin position="7"/>
        <end position="49"/>
    </location>
</feature>
<evidence type="ECO:0000259" key="10">
    <source>
        <dbReference type="PROSITE" id="PS50109"/>
    </source>
</evidence>
<evidence type="ECO:0000256" key="8">
    <source>
        <dbReference type="ARBA" id="ARBA00023012"/>
    </source>
</evidence>
<name>A0ABS8W9N0_9GAMM</name>
<dbReference type="RefSeq" id="WP_233051672.1">
    <property type="nucleotide sequence ID" value="NZ_JAIMJA010000003.1"/>
</dbReference>
<dbReference type="SUPFAM" id="SSF47384">
    <property type="entry name" value="Homodimeric domain of signal transducing histidine kinase"/>
    <property type="match status" value="1"/>
</dbReference>
<evidence type="ECO:0000256" key="5">
    <source>
        <dbReference type="ARBA" id="ARBA00022741"/>
    </source>
</evidence>
<dbReference type="Gene3D" id="3.30.565.10">
    <property type="entry name" value="Histidine kinase-like ATPase, C-terminal domain"/>
    <property type="match status" value="1"/>
</dbReference>
<evidence type="ECO:0000256" key="2">
    <source>
        <dbReference type="ARBA" id="ARBA00012438"/>
    </source>
</evidence>
<dbReference type="PROSITE" id="PS50109">
    <property type="entry name" value="HIS_KIN"/>
    <property type="match status" value="1"/>
</dbReference>
<dbReference type="Pfam" id="PF00989">
    <property type="entry name" value="PAS"/>
    <property type="match status" value="1"/>
</dbReference>
<dbReference type="Gene3D" id="3.30.450.40">
    <property type="match status" value="1"/>
</dbReference>
<dbReference type="CDD" id="cd00075">
    <property type="entry name" value="HATPase"/>
    <property type="match status" value="1"/>
</dbReference>
<organism evidence="12 13">
    <name type="scientific">Motilimonas cestriensis</name>
    <dbReference type="NCBI Taxonomy" id="2742685"/>
    <lineage>
        <taxon>Bacteria</taxon>
        <taxon>Pseudomonadati</taxon>
        <taxon>Pseudomonadota</taxon>
        <taxon>Gammaproteobacteria</taxon>
        <taxon>Alteromonadales</taxon>
        <taxon>Alteromonadales genera incertae sedis</taxon>
        <taxon>Motilimonas</taxon>
    </lineage>
</organism>
<dbReference type="Gene3D" id="3.30.450.20">
    <property type="entry name" value="PAS domain"/>
    <property type="match status" value="1"/>
</dbReference>
<proteinExistence type="predicted"/>
<dbReference type="InterPro" id="IPR036097">
    <property type="entry name" value="HisK_dim/P_sf"/>
</dbReference>
<evidence type="ECO:0000256" key="1">
    <source>
        <dbReference type="ARBA" id="ARBA00000085"/>
    </source>
</evidence>
<evidence type="ECO:0000313" key="12">
    <source>
        <dbReference type="EMBL" id="MCE2594095.1"/>
    </source>
</evidence>
<dbReference type="EMBL" id="JAIMJA010000003">
    <property type="protein sequence ID" value="MCE2594095.1"/>
    <property type="molecule type" value="Genomic_DNA"/>
</dbReference>
<keyword evidence="4" id="KW-0808">Transferase</keyword>
<keyword evidence="3" id="KW-0597">Phosphoprotein</keyword>
<evidence type="ECO:0000256" key="3">
    <source>
        <dbReference type="ARBA" id="ARBA00022553"/>
    </source>
</evidence>
<dbReference type="InterPro" id="IPR036890">
    <property type="entry name" value="HATPase_C_sf"/>
</dbReference>